<evidence type="ECO:0000256" key="6">
    <source>
        <dbReference type="ARBA" id="ARBA00023049"/>
    </source>
</evidence>
<dbReference type="PANTHER" id="PTHR30471:SF3">
    <property type="entry name" value="UPF0758 PROTEIN YEES-RELATED"/>
    <property type="match status" value="1"/>
</dbReference>
<dbReference type="InterPro" id="IPR010994">
    <property type="entry name" value="RuvA_2-like"/>
</dbReference>
<dbReference type="Proteomes" id="UP001501570">
    <property type="component" value="Unassembled WGS sequence"/>
</dbReference>
<organism evidence="9 10">
    <name type="scientific">Rugosimonospora acidiphila</name>
    <dbReference type="NCBI Taxonomy" id="556531"/>
    <lineage>
        <taxon>Bacteria</taxon>
        <taxon>Bacillati</taxon>
        <taxon>Actinomycetota</taxon>
        <taxon>Actinomycetes</taxon>
        <taxon>Micromonosporales</taxon>
        <taxon>Micromonosporaceae</taxon>
        <taxon>Rugosimonospora</taxon>
    </lineage>
</organism>
<dbReference type="PANTHER" id="PTHR30471">
    <property type="entry name" value="DNA REPAIR PROTEIN RADC"/>
    <property type="match status" value="1"/>
</dbReference>
<dbReference type="Pfam" id="PF04002">
    <property type="entry name" value="RadC"/>
    <property type="match status" value="1"/>
</dbReference>
<keyword evidence="5" id="KW-0862">Zinc</keyword>
<keyword evidence="10" id="KW-1185">Reference proteome</keyword>
<evidence type="ECO:0000256" key="2">
    <source>
        <dbReference type="ARBA" id="ARBA00022670"/>
    </source>
</evidence>
<keyword evidence="3" id="KW-0479">Metal-binding</keyword>
<dbReference type="InterPro" id="IPR001405">
    <property type="entry name" value="UPF0758"/>
</dbReference>
<dbReference type="Gene3D" id="3.40.140.10">
    <property type="entry name" value="Cytidine Deaminase, domain 2"/>
    <property type="match status" value="1"/>
</dbReference>
<dbReference type="Gene3D" id="1.10.150.20">
    <property type="entry name" value="5' to 3' exonuclease, C-terminal subdomain"/>
    <property type="match status" value="1"/>
</dbReference>
<evidence type="ECO:0000256" key="1">
    <source>
        <dbReference type="ARBA" id="ARBA00010243"/>
    </source>
</evidence>
<evidence type="ECO:0000259" key="8">
    <source>
        <dbReference type="PROSITE" id="PS50249"/>
    </source>
</evidence>
<protein>
    <submittedName>
        <fullName evidence="9">DNA repair protein RadC</fullName>
    </submittedName>
</protein>
<dbReference type="SUPFAM" id="SSF102712">
    <property type="entry name" value="JAB1/MPN domain"/>
    <property type="match status" value="1"/>
</dbReference>
<dbReference type="InterPro" id="IPR025657">
    <property type="entry name" value="RadC_JAB"/>
</dbReference>
<keyword evidence="2" id="KW-0645">Protease</keyword>
<feature type="domain" description="MPN" evidence="8">
    <location>
        <begin position="100"/>
        <end position="218"/>
    </location>
</feature>
<dbReference type="PROSITE" id="PS50249">
    <property type="entry name" value="MPN"/>
    <property type="match status" value="1"/>
</dbReference>
<comment type="similarity">
    <text evidence="1 7">Belongs to the UPF0758 family.</text>
</comment>
<evidence type="ECO:0000313" key="10">
    <source>
        <dbReference type="Proteomes" id="UP001501570"/>
    </source>
</evidence>
<evidence type="ECO:0000313" key="9">
    <source>
        <dbReference type="EMBL" id="GAA5184958.1"/>
    </source>
</evidence>
<keyword evidence="6" id="KW-0482">Metalloprotease</keyword>
<dbReference type="CDD" id="cd08071">
    <property type="entry name" value="MPN_DUF2466"/>
    <property type="match status" value="1"/>
</dbReference>
<evidence type="ECO:0000256" key="7">
    <source>
        <dbReference type="RuleBase" id="RU003797"/>
    </source>
</evidence>
<dbReference type="Pfam" id="PF20582">
    <property type="entry name" value="UPF0758_N"/>
    <property type="match status" value="1"/>
</dbReference>
<evidence type="ECO:0000256" key="5">
    <source>
        <dbReference type="ARBA" id="ARBA00022833"/>
    </source>
</evidence>
<dbReference type="RefSeq" id="WP_345629521.1">
    <property type="nucleotide sequence ID" value="NZ_BAABJQ010000006.1"/>
</dbReference>
<keyword evidence="4" id="KW-0378">Hydrolase</keyword>
<evidence type="ECO:0000256" key="3">
    <source>
        <dbReference type="ARBA" id="ARBA00022723"/>
    </source>
</evidence>
<dbReference type="InterPro" id="IPR046778">
    <property type="entry name" value="UPF0758_N"/>
</dbReference>
<dbReference type="SUPFAM" id="SSF47781">
    <property type="entry name" value="RuvA domain 2-like"/>
    <property type="match status" value="1"/>
</dbReference>
<reference evidence="10" key="1">
    <citation type="journal article" date="2019" name="Int. J. Syst. Evol. Microbiol.">
        <title>The Global Catalogue of Microorganisms (GCM) 10K type strain sequencing project: providing services to taxonomists for standard genome sequencing and annotation.</title>
        <authorList>
            <consortium name="The Broad Institute Genomics Platform"/>
            <consortium name="The Broad Institute Genome Sequencing Center for Infectious Disease"/>
            <person name="Wu L."/>
            <person name="Ma J."/>
        </authorList>
    </citation>
    <scope>NUCLEOTIDE SEQUENCE [LARGE SCALE GENOMIC DNA]</scope>
    <source>
        <strain evidence="10">JCM 18304</strain>
    </source>
</reference>
<dbReference type="NCBIfam" id="TIGR00608">
    <property type="entry name" value="radc"/>
    <property type="match status" value="1"/>
</dbReference>
<dbReference type="InterPro" id="IPR037518">
    <property type="entry name" value="MPN"/>
</dbReference>
<proteinExistence type="inferred from homology"/>
<name>A0ABP9RS21_9ACTN</name>
<comment type="caution">
    <text evidence="9">The sequence shown here is derived from an EMBL/GenBank/DDBJ whole genome shotgun (WGS) entry which is preliminary data.</text>
</comment>
<dbReference type="EMBL" id="BAABJQ010000006">
    <property type="protein sequence ID" value="GAA5184958.1"/>
    <property type="molecule type" value="Genomic_DNA"/>
</dbReference>
<sequence length="218" mass="23135">MLIADLPRTERPRERLSALGPTALADRELLSMLLGTGGPGTGAHALAERLLATFGSIPALARAHPTDLTALPGIGWAKAATLVSAFELARRAGCVEARRQVTSTLDLVDLAAPLLRGRTRERLVVVICDTANRVLHCEVVSEGSAERSLVPVREVIVSVLRRDGQAFALAHNHPAGDPTPSPADREATDRIEQAAGAVGLRFLDHVVLTDAGWARVCD</sequence>
<gene>
    <name evidence="9" type="primary">radC</name>
    <name evidence="9" type="ORF">GCM10023322_27680</name>
</gene>
<accession>A0ABP9RS21</accession>
<evidence type="ECO:0000256" key="4">
    <source>
        <dbReference type="ARBA" id="ARBA00022801"/>
    </source>
</evidence>